<evidence type="ECO:0000313" key="2">
    <source>
        <dbReference type="EMBL" id="KIP05842.1"/>
    </source>
</evidence>
<dbReference type="HOGENOM" id="CLU_004050_1_0_1"/>
<accession>A0A0C3S5X3</accession>
<evidence type="ECO:0000313" key="3">
    <source>
        <dbReference type="Proteomes" id="UP000053257"/>
    </source>
</evidence>
<feature type="compositionally biased region" description="Basic and acidic residues" evidence="1">
    <location>
        <begin position="1199"/>
        <end position="1217"/>
    </location>
</feature>
<feature type="compositionally biased region" description="Polar residues" evidence="1">
    <location>
        <begin position="1160"/>
        <end position="1171"/>
    </location>
</feature>
<proteinExistence type="predicted"/>
<dbReference type="OrthoDB" id="2122982at2759"/>
<evidence type="ECO:0000256" key="1">
    <source>
        <dbReference type="SAM" id="MobiDB-lite"/>
    </source>
</evidence>
<name>A0A0C3S5X3_PHLG1</name>
<gene>
    <name evidence="2" type="ORF">PHLGIDRAFT_483430</name>
</gene>
<dbReference type="STRING" id="745531.A0A0C3S5X3"/>
<protein>
    <submittedName>
        <fullName evidence="2">Uncharacterized protein</fullName>
    </submittedName>
</protein>
<feature type="region of interest" description="Disordered" evidence="1">
    <location>
        <begin position="1160"/>
        <end position="1255"/>
    </location>
</feature>
<dbReference type="EMBL" id="KN840532">
    <property type="protein sequence ID" value="KIP05842.1"/>
    <property type="molecule type" value="Genomic_DNA"/>
</dbReference>
<reference evidence="2 3" key="1">
    <citation type="journal article" date="2014" name="PLoS Genet.">
        <title>Analysis of the Phlebiopsis gigantea genome, transcriptome and secretome provides insight into its pioneer colonization strategies of wood.</title>
        <authorList>
            <person name="Hori C."/>
            <person name="Ishida T."/>
            <person name="Igarashi K."/>
            <person name="Samejima M."/>
            <person name="Suzuki H."/>
            <person name="Master E."/>
            <person name="Ferreira P."/>
            <person name="Ruiz-Duenas F.J."/>
            <person name="Held B."/>
            <person name="Canessa P."/>
            <person name="Larrondo L.F."/>
            <person name="Schmoll M."/>
            <person name="Druzhinina I.S."/>
            <person name="Kubicek C.P."/>
            <person name="Gaskell J.A."/>
            <person name="Kersten P."/>
            <person name="St John F."/>
            <person name="Glasner J."/>
            <person name="Sabat G."/>
            <person name="Splinter BonDurant S."/>
            <person name="Syed K."/>
            <person name="Yadav J."/>
            <person name="Mgbeahuruike A.C."/>
            <person name="Kovalchuk A."/>
            <person name="Asiegbu F.O."/>
            <person name="Lackner G."/>
            <person name="Hoffmeister D."/>
            <person name="Rencoret J."/>
            <person name="Gutierrez A."/>
            <person name="Sun H."/>
            <person name="Lindquist E."/>
            <person name="Barry K."/>
            <person name="Riley R."/>
            <person name="Grigoriev I.V."/>
            <person name="Henrissat B."/>
            <person name="Kues U."/>
            <person name="Berka R.M."/>
            <person name="Martinez A.T."/>
            <person name="Covert S.F."/>
            <person name="Blanchette R.A."/>
            <person name="Cullen D."/>
        </authorList>
    </citation>
    <scope>NUCLEOTIDE SEQUENCE [LARGE SCALE GENOMIC DNA]</scope>
    <source>
        <strain evidence="2 3">11061_1 CR5-6</strain>
    </source>
</reference>
<keyword evidence="3" id="KW-1185">Reference proteome</keyword>
<sequence length="1337" mass="149829">MSDTDGDLLDTSVARAKLALQVSTASAGDERSRRSSIVGSTINAVDAKAVQSQLDGLAAASQALVGALDELSKIHPFVTIVVTAFKVAWKFEVTRRQNDKRVQMVNLKMNEMLRTILLLENIARDDRGQDGTSIAQRLSGRMRTVANDIESCAAVCDTFSKKRTVVKLFKSLEWEQKLTGFIDQFDEHKKALHFDLSMHASIGIEHANMTLLTVSGHVENTDSNVTALLLLQLLRSPKDRQLLTKIELKGGAKEALKEESFMKELIGQSEDKEIQGDADTQSKDKPGEIMKSVMRDVGRTIEDMVKENEELFTRKFKAQGLALKEEMEKITRREGDRVIEAITSGPYDRILDPDLYEVWKESGWKGTAKARNLVMALREHYAEHLKAFSSSENRALEKIRGILTSSDQPTTAKLQDIEQVTVNTDNAGAQNQWALQYISISRIQPLLEAFDDDASSLVSISEVNEFTIARPKDWSLPHWMAYWTAGFPLVLKYYFARIQLLMARISILFREVHPTNRPLADYLARDWASTCYIDYLLAGVHEASQDVYDDDELFGKFKGYVLGEEARMKDRLETVLYNIDAINTLDIVTGSGRLEKHILPLISLLLLRVMHVLQRGCEVPLHPKELVNIVDSFWTIDGAIRTRVKDIKAMCKLQNLSPQEQFRKFSYGIYYYVEFSNDVAEAEYWKKIYLAPSAESYNIYGVDYLYRHFMVGVVTYEEVKLCQEGVVDKLLYEPPDDSLHLEVYDDGYDSQSPIALGSTDGRPSTWTGFYVLKQYDESFAGQYPAGIFQFLLPTAEESREVTGSGTDAIGDFMIQGTIDGDQVRYNKHYTFQGGHTVRYQGTLTAERDTLEGTWGLEISGKDIEDLTAPLGESDVAGSFKHWVAPTRFSFIELHDEELANNKPRALWKYAISTVLHLVKVRAGHFSWEYLGERRRMRKRFIELYSRLDTFTASWSFMTSIVPLTPEESEELASLVGLLSKRDLLFYKNLCAVLRRRQVVHWGVSCDGRPSCPTGGRDFLTTRYICLDCIKLDPEKGLESDTIDLCSACMGISKEHGGGMHVPNHALLQQRETSHRKFIYGHIKAGQDALQQVRDEDETGKPRSCDACKETVQPPYWICLGCSESLEPPDTEMKLAALCAACKEKFDKAYSPVCELSFTRSNNSSGAQQPTSPLDRAGCVSHAARESPGIDNPDAAAAENKWKVPEGTDEVSDAKNADEVSEGAQEATDPEGKSRTADIGQPSAVATSEEESPPKYSPHNILDGHEYSHPMIFYQVAPKVEAAVIPADGVEEKLGVMHDHILALGDRMDRLEQLLRRALGIPDVKAGDSVPQIGDAKD</sequence>
<dbReference type="Proteomes" id="UP000053257">
    <property type="component" value="Unassembled WGS sequence"/>
</dbReference>
<organism evidence="2 3">
    <name type="scientific">Phlebiopsis gigantea (strain 11061_1 CR5-6)</name>
    <name type="common">White-rot fungus</name>
    <name type="synonym">Peniophora gigantea</name>
    <dbReference type="NCBI Taxonomy" id="745531"/>
    <lineage>
        <taxon>Eukaryota</taxon>
        <taxon>Fungi</taxon>
        <taxon>Dikarya</taxon>
        <taxon>Basidiomycota</taxon>
        <taxon>Agaricomycotina</taxon>
        <taxon>Agaricomycetes</taxon>
        <taxon>Polyporales</taxon>
        <taxon>Phanerochaetaceae</taxon>
        <taxon>Phlebiopsis</taxon>
    </lineage>
</organism>